<dbReference type="SUPFAM" id="SSF49367">
    <property type="entry name" value="Superoxide reductase-like"/>
    <property type="match status" value="1"/>
</dbReference>
<feature type="domain" description="Desulfoferrodoxin ferrous iron-binding" evidence="2">
    <location>
        <begin position="84"/>
        <end position="185"/>
    </location>
</feature>
<dbReference type="GO" id="GO:0016491">
    <property type="term" value="F:oxidoreductase activity"/>
    <property type="evidence" value="ECO:0007669"/>
    <property type="project" value="InterPro"/>
</dbReference>
<dbReference type="KEGG" id="dda:Dd703_1404"/>
<organism evidence="3 4">
    <name type="scientific">Musicola paradisiaca (strain Ech703)</name>
    <name type="common">Dickeya paradisiaca</name>
    <name type="synonym">Dickeya dadantii</name>
    <dbReference type="NCBI Taxonomy" id="579405"/>
    <lineage>
        <taxon>Bacteria</taxon>
        <taxon>Pseudomonadati</taxon>
        <taxon>Pseudomonadota</taxon>
        <taxon>Gammaproteobacteria</taxon>
        <taxon>Enterobacterales</taxon>
        <taxon>Pectobacteriaceae</taxon>
        <taxon>Musicola</taxon>
    </lineage>
</organism>
<dbReference type="AlphaFoldDB" id="C6CDT9"/>
<protein>
    <submittedName>
        <fullName evidence="3">Desulfoferrodoxin ferrous iron-binding region</fullName>
    </submittedName>
</protein>
<evidence type="ECO:0000313" key="3">
    <source>
        <dbReference type="EMBL" id="ACS85206.1"/>
    </source>
</evidence>
<dbReference type="eggNOG" id="COG2033">
    <property type="taxonomic scope" value="Bacteria"/>
</dbReference>
<sequence length="187" mass="20339">MTAVSQRKGSEEPASARRSTRIRNSTKPAFNTPAPAFYRCDHCHRLVIAVPSTSPSSCASFACCGAPMTALALQDADAPLAALHQPHMTVSGGFDANVLSVTVGEPPHPMAVEHHLEWIYLYTFQGGQLKFLKPGGKPGATFSLADDDAYVYCDRPVCKGSRCKFNCKRGFSAFCYCSQHGLWRCTF</sequence>
<dbReference type="Proteomes" id="UP000002734">
    <property type="component" value="Chromosome"/>
</dbReference>
<evidence type="ECO:0000313" key="4">
    <source>
        <dbReference type="Proteomes" id="UP000002734"/>
    </source>
</evidence>
<dbReference type="InterPro" id="IPR036073">
    <property type="entry name" value="Desulfoferrodoxin_Fe-bd_dom_sf"/>
</dbReference>
<feature type="region of interest" description="Disordered" evidence="1">
    <location>
        <begin position="1"/>
        <end position="28"/>
    </location>
</feature>
<accession>C6CDT9</accession>
<proteinExistence type="predicted"/>
<evidence type="ECO:0000259" key="2">
    <source>
        <dbReference type="Pfam" id="PF01880"/>
    </source>
</evidence>
<dbReference type="RefSeq" id="WP_012765023.1">
    <property type="nucleotide sequence ID" value="NC_012880.1"/>
</dbReference>
<evidence type="ECO:0000256" key="1">
    <source>
        <dbReference type="SAM" id="MobiDB-lite"/>
    </source>
</evidence>
<dbReference type="Pfam" id="PF01880">
    <property type="entry name" value="Desulfoferrodox"/>
    <property type="match status" value="1"/>
</dbReference>
<dbReference type="InterPro" id="IPR002742">
    <property type="entry name" value="Desulfoferrodoxin_Fe-bd_dom"/>
</dbReference>
<dbReference type="GO" id="GO:0005506">
    <property type="term" value="F:iron ion binding"/>
    <property type="evidence" value="ECO:0007669"/>
    <property type="project" value="InterPro"/>
</dbReference>
<name>C6CDT9_MUSP7</name>
<reference evidence="3" key="1">
    <citation type="submission" date="2009-06" db="EMBL/GenBank/DDBJ databases">
        <title>Complete sequence of Dickeya dadantii Ech703.</title>
        <authorList>
            <consortium name="US DOE Joint Genome Institute"/>
            <person name="Lucas S."/>
            <person name="Copeland A."/>
            <person name="Lapidus A."/>
            <person name="Glavina del Rio T."/>
            <person name="Dalin E."/>
            <person name="Tice H."/>
            <person name="Bruce D."/>
            <person name="Goodwin L."/>
            <person name="Pitluck S."/>
            <person name="Chertkov O."/>
            <person name="Brettin T."/>
            <person name="Detter J.C."/>
            <person name="Han C."/>
            <person name="Larimer F."/>
            <person name="Land M."/>
            <person name="Hauser L."/>
            <person name="Kyrpides N."/>
            <person name="Mikhailova N."/>
            <person name="Balakrishnan V."/>
            <person name="Glasner J."/>
            <person name="Perna N.T."/>
        </authorList>
    </citation>
    <scope>NUCLEOTIDE SEQUENCE [LARGE SCALE GENOMIC DNA]</scope>
    <source>
        <strain evidence="3">Ech703</strain>
    </source>
</reference>
<dbReference type="Gene3D" id="2.60.40.730">
    <property type="entry name" value="SOR catalytic domain"/>
    <property type="match status" value="1"/>
</dbReference>
<dbReference type="STRING" id="579405.Dd703_1404"/>
<gene>
    <name evidence="3" type="ordered locus">Dd703_1404</name>
</gene>
<dbReference type="HOGENOM" id="CLU_118499_0_0_6"/>
<dbReference type="EMBL" id="CP001654">
    <property type="protein sequence ID" value="ACS85206.1"/>
    <property type="molecule type" value="Genomic_DNA"/>
</dbReference>
<keyword evidence="4" id="KW-1185">Reference proteome</keyword>